<name>A0A7R9KKZ1_9ACAR</name>
<dbReference type="EMBL" id="CAJPIZ010002520">
    <property type="protein sequence ID" value="CAG2105161.1"/>
    <property type="molecule type" value="Genomic_DNA"/>
</dbReference>
<feature type="coiled-coil region" evidence="4">
    <location>
        <begin position="180"/>
        <end position="207"/>
    </location>
</feature>
<dbReference type="OrthoDB" id="10254973at2759"/>
<dbReference type="GO" id="GO:0005634">
    <property type="term" value="C:nucleus"/>
    <property type="evidence" value="ECO:0007669"/>
    <property type="project" value="TreeGrafter"/>
</dbReference>
<dbReference type="GO" id="GO:0000724">
    <property type="term" value="P:double-strand break repair via homologous recombination"/>
    <property type="evidence" value="ECO:0007669"/>
    <property type="project" value="TreeGrafter"/>
</dbReference>
<dbReference type="SUPFAM" id="SSF52540">
    <property type="entry name" value="P-loop containing nucleoside triphosphate hydrolases"/>
    <property type="match status" value="1"/>
</dbReference>
<evidence type="ECO:0000256" key="1">
    <source>
        <dbReference type="ARBA" id="ARBA00010171"/>
    </source>
</evidence>
<dbReference type="AlphaFoldDB" id="A0A7R9KKZ1"/>
<feature type="domain" description="RecF/RecN/SMC N-terminal" evidence="5">
    <location>
        <begin position="3"/>
        <end position="1023"/>
    </location>
</feature>
<evidence type="ECO:0000256" key="4">
    <source>
        <dbReference type="SAM" id="Coils"/>
    </source>
</evidence>
<gene>
    <name evidence="6" type="ORF">OSB1V03_LOCUS5172</name>
</gene>
<dbReference type="GO" id="GO:0003697">
    <property type="term" value="F:single-stranded DNA binding"/>
    <property type="evidence" value="ECO:0007669"/>
    <property type="project" value="TreeGrafter"/>
</dbReference>
<dbReference type="PANTHER" id="PTHR45916:SF1">
    <property type="entry name" value="STRUCTURAL MAINTENANCE OF CHROMOSOMES PROTEIN 5"/>
    <property type="match status" value="1"/>
</dbReference>
<feature type="non-terminal residue" evidence="6">
    <location>
        <position position="1"/>
    </location>
</feature>
<feature type="coiled-coil region" evidence="4">
    <location>
        <begin position="443"/>
        <end position="470"/>
    </location>
</feature>
<dbReference type="GO" id="GO:0030915">
    <property type="term" value="C:Smc5-Smc6 complex"/>
    <property type="evidence" value="ECO:0007669"/>
    <property type="project" value="TreeGrafter"/>
</dbReference>
<evidence type="ECO:0000259" key="5">
    <source>
        <dbReference type="Pfam" id="PF02463"/>
    </source>
</evidence>
<keyword evidence="7" id="KW-1185">Reference proteome</keyword>
<dbReference type="Pfam" id="PF02463">
    <property type="entry name" value="SMC_N"/>
    <property type="match status" value="1"/>
</dbReference>
<organism evidence="6">
    <name type="scientific">Medioppia subpectinata</name>
    <dbReference type="NCBI Taxonomy" id="1979941"/>
    <lineage>
        <taxon>Eukaryota</taxon>
        <taxon>Metazoa</taxon>
        <taxon>Ecdysozoa</taxon>
        <taxon>Arthropoda</taxon>
        <taxon>Chelicerata</taxon>
        <taxon>Arachnida</taxon>
        <taxon>Acari</taxon>
        <taxon>Acariformes</taxon>
        <taxon>Sarcoptiformes</taxon>
        <taxon>Oribatida</taxon>
        <taxon>Brachypylina</taxon>
        <taxon>Oppioidea</taxon>
        <taxon>Oppiidae</taxon>
        <taxon>Medioppia</taxon>
    </lineage>
</organism>
<feature type="coiled-coil region" evidence="4">
    <location>
        <begin position="671"/>
        <end position="698"/>
    </location>
</feature>
<keyword evidence="3 4" id="KW-0175">Coiled coil</keyword>
<proteinExistence type="inferred from homology"/>
<accession>A0A7R9KKZ1</accession>
<dbReference type="EMBL" id="OC857095">
    <property type="protein sequence ID" value="CAD7624731.1"/>
    <property type="molecule type" value="Genomic_DNA"/>
</dbReference>
<sequence length="1059" mass="122571">QHFNFGPSLNLIAAPNGSGKSSIANSLAFVFNGTTKTVGKSKSIADFIRSGTTKAEIECVIYKENKLSHVLDATEESLGKKQRFSRFCGPNYIHLKRIITPDQKSQSSYFIDGKPVDQKSYLDFVASCKIDCNNLTNFLPQERVSEFTQMTGVELFNEVYRNMIIDHSDSQDGLMDPKKLNHLIDELEKLQEAIEIKSIEIQSKSKQQNIIDSAILTLQSEMEKFKKFEENEKQIRLLRFKKSRISYEEAKARYLGYKNAIQVSTEKQKINSKEIVELENVISELEKEPNLQRYKSGERILLAQNSKIEDICRQIKNFTMEIEVKLSEKAKVEKKNQVIRKENENLKKQQAENSVQKKEIEAQVLNTCMEILSNLKNPNSYGDLIPMESFSCLAEISKLEDKVKKLFDGPALRNLNIIVAEIEAVIPSTRPVMAIIHSFDDENRKIQQKSKDLQYKIQDLERQKQVYSHEKNKRMEMLRKFHLDTYKAVQYLRENDMGIEFLEPSFLHLNIHKDYSDEIENILGFQVLSSFIVFDQQDLLKLAHKLKDELKLSINFIQIKRNAVDYYIPNDLPGQLNFDGYAIDFIIASKEYKQMFCTYAFLHTIPVSKREVNEEEIFKKVTNCQKIVANGRMIQVIKNIYNSECIHNAYILKKRGLFQLSVDLNNIDNTLNQFNVDRKNAKIQLEELLGKRQKYDDAMKSMISTNITKLEQDLLQLLSIEDIPTVDIDKMREAKLEYENALRQIGVKRMQKRDTDDELSSLKNQKEIYKATAGDLSKELESMQQAEHERKRLHENTQTFTFDKKTRNDLSKNFYDEISDLPNDLIDISSQINSLTSQNMLLDSKGQIRSEFKRKEFEFNKVKSTKLITAHIYKYLTPVNDRFKSLFEKFGFQGEVKLCFASKDDGEDGETNMDEGSAKDLDSKFEKSLAKSIEEYRSGSFALSIYVKFREKEMMQKLSSTRHSGGEKSVSTVLFLLSLQSSSTPFRLVDEINQGMDQHNERKVFEVLKDMASSSQFFIITPKLIENLEFSDQTRAIVLYSSQGIKQLEEYANSKLINN</sequence>
<feature type="coiled-coil region" evidence="4">
    <location>
        <begin position="329"/>
        <end position="363"/>
    </location>
</feature>
<evidence type="ECO:0000256" key="3">
    <source>
        <dbReference type="ARBA" id="ARBA00023054"/>
    </source>
</evidence>
<dbReference type="Proteomes" id="UP000759131">
    <property type="component" value="Unassembled WGS sequence"/>
</dbReference>
<feature type="coiled-coil region" evidence="4">
    <location>
        <begin position="752"/>
        <end position="796"/>
    </location>
</feature>
<feature type="non-terminal residue" evidence="6">
    <location>
        <position position="1059"/>
    </location>
</feature>
<dbReference type="InterPro" id="IPR003395">
    <property type="entry name" value="RecF/RecN/SMC_N"/>
</dbReference>
<evidence type="ECO:0000313" key="6">
    <source>
        <dbReference type="EMBL" id="CAD7624731.1"/>
    </source>
</evidence>
<comment type="similarity">
    <text evidence="1">Belongs to the SMC family. SMC5 subfamily.</text>
</comment>
<reference evidence="6" key="1">
    <citation type="submission" date="2020-11" db="EMBL/GenBank/DDBJ databases">
        <authorList>
            <person name="Tran Van P."/>
        </authorList>
    </citation>
    <scope>NUCLEOTIDE SEQUENCE</scope>
</reference>
<dbReference type="InterPro" id="IPR027417">
    <property type="entry name" value="P-loop_NTPase"/>
</dbReference>
<dbReference type="PANTHER" id="PTHR45916">
    <property type="entry name" value="STRUCTURAL MAINTENANCE OF CHROMOSOMES PROTEIN 5"/>
    <property type="match status" value="1"/>
</dbReference>
<dbReference type="Gene3D" id="3.40.50.300">
    <property type="entry name" value="P-loop containing nucleotide triphosphate hydrolases"/>
    <property type="match status" value="2"/>
</dbReference>
<evidence type="ECO:0000256" key="2">
    <source>
        <dbReference type="ARBA" id="ARBA00018687"/>
    </source>
</evidence>
<evidence type="ECO:0000313" key="7">
    <source>
        <dbReference type="Proteomes" id="UP000759131"/>
    </source>
</evidence>
<protein>
    <recommendedName>
        <fullName evidence="2">Structural maintenance of chromosomes protein 5</fullName>
    </recommendedName>
</protein>